<dbReference type="Gene3D" id="3.30.465.10">
    <property type="match status" value="1"/>
</dbReference>
<keyword evidence="2" id="KW-0560">Oxidoreductase</keyword>
<proteinExistence type="predicted"/>
<dbReference type="SUPFAM" id="SSF56176">
    <property type="entry name" value="FAD-binding/transporter-associated domain-like"/>
    <property type="match status" value="1"/>
</dbReference>
<dbReference type="EC" id="1.1.99.14" evidence="2"/>
<dbReference type="PROSITE" id="PS51387">
    <property type="entry name" value="FAD_PCMH"/>
    <property type="match status" value="1"/>
</dbReference>
<dbReference type="InterPro" id="IPR016169">
    <property type="entry name" value="FAD-bd_PCMH_sub2"/>
</dbReference>
<dbReference type="EMBL" id="CADCWJ010000298">
    <property type="protein sequence ID" value="CAA9557710.1"/>
    <property type="molecule type" value="Genomic_DNA"/>
</dbReference>
<name>A0A6J4UVX1_9BACT</name>
<organism evidence="2">
    <name type="scientific">uncultured Thermomicrobiales bacterium</name>
    <dbReference type="NCBI Taxonomy" id="1645740"/>
    <lineage>
        <taxon>Bacteria</taxon>
        <taxon>Pseudomonadati</taxon>
        <taxon>Thermomicrobiota</taxon>
        <taxon>Thermomicrobia</taxon>
        <taxon>Thermomicrobiales</taxon>
        <taxon>environmental samples</taxon>
    </lineage>
</organism>
<accession>A0A6J4UVX1</accession>
<evidence type="ECO:0000259" key="1">
    <source>
        <dbReference type="PROSITE" id="PS51387"/>
    </source>
</evidence>
<reference evidence="2" key="1">
    <citation type="submission" date="2020-02" db="EMBL/GenBank/DDBJ databases">
        <authorList>
            <person name="Meier V. D."/>
        </authorList>
    </citation>
    <scope>NUCLEOTIDE SEQUENCE</scope>
    <source>
        <strain evidence="2">AVDCRST_MAG87</strain>
    </source>
</reference>
<feature type="non-terminal residue" evidence="2">
    <location>
        <position position="342"/>
    </location>
</feature>
<dbReference type="GO" id="GO:0071949">
    <property type="term" value="F:FAD binding"/>
    <property type="evidence" value="ECO:0007669"/>
    <property type="project" value="InterPro"/>
</dbReference>
<dbReference type="InterPro" id="IPR016166">
    <property type="entry name" value="FAD-bd_PCMH"/>
</dbReference>
<sequence>MPARSISTPAAAYEVAEVLRTASDLRQGVVPFGGGLSLGTGNVTEPVEIGLDLNGLRGVSSYHPADLTLSVGAGTTFAEIAATLSEQEQELPIDVPFPERATIGGLIATGFAGPRRLAAGSLKDLLIGCEFVRGDGLLAKAGGMVVKNVSGFEIPRLLHGSWGSLAVLTSVNLKVVPAPKSEATLVLAVESLESGLEQAIALLASEPGVSACTLSRAGDATTVAVRCMGRDRAVGAMIAGLETHAARCATEIDMLHASGSRLFWQAQVEEWAVASSDVVVTIATRPRHLGTVAALVQDRFRSSDGQFALIASPGTGSIRFRLESSVVAATELRAWWDSAALP</sequence>
<dbReference type="InterPro" id="IPR006094">
    <property type="entry name" value="Oxid_FAD_bind_N"/>
</dbReference>
<gene>
    <name evidence="2" type="ORF">AVDCRST_MAG87-1326</name>
</gene>
<protein>
    <submittedName>
        <fullName evidence="2">Glycolate dehydrogenase, FAD-binding subunit GlcE</fullName>
        <ecNumber evidence="2">1.1.99.14</ecNumber>
    </submittedName>
</protein>
<dbReference type="PANTHER" id="PTHR11748:SF103">
    <property type="entry name" value="GLYCOLATE OXIDASE SUBUNIT GLCE"/>
    <property type="match status" value="1"/>
</dbReference>
<dbReference type="AlphaFoldDB" id="A0A6J4UVX1"/>
<evidence type="ECO:0000313" key="2">
    <source>
        <dbReference type="EMBL" id="CAA9557710.1"/>
    </source>
</evidence>
<dbReference type="PANTHER" id="PTHR11748">
    <property type="entry name" value="D-LACTATE DEHYDROGENASE"/>
    <property type="match status" value="1"/>
</dbReference>
<feature type="domain" description="FAD-binding PCMH-type" evidence="1">
    <location>
        <begin position="1"/>
        <end position="178"/>
    </location>
</feature>
<dbReference type="Pfam" id="PF01565">
    <property type="entry name" value="FAD_binding_4"/>
    <property type="match status" value="1"/>
</dbReference>
<dbReference type="GO" id="GO:0019154">
    <property type="term" value="F:glycolate dehydrogenase activity"/>
    <property type="evidence" value="ECO:0007669"/>
    <property type="project" value="UniProtKB-EC"/>
</dbReference>
<dbReference type="InterPro" id="IPR036318">
    <property type="entry name" value="FAD-bd_PCMH-like_sf"/>
</dbReference>